<proteinExistence type="predicted"/>
<accession>A0ABW9CZE4</accession>
<name>A0ABW9CZE4_9BURK</name>
<keyword evidence="3" id="KW-1185">Reference proteome</keyword>
<organism evidence="2 3">
    <name type="scientific">Caballeronia jiangsuensis</name>
    <dbReference type="NCBI Taxonomy" id="1458357"/>
    <lineage>
        <taxon>Bacteria</taxon>
        <taxon>Pseudomonadati</taxon>
        <taxon>Pseudomonadota</taxon>
        <taxon>Betaproteobacteria</taxon>
        <taxon>Burkholderiales</taxon>
        <taxon>Burkholderiaceae</taxon>
        <taxon>Caballeronia</taxon>
    </lineage>
</organism>
<dbReference type="InterPro" id="IPR025391">
    <property type="entry name" value="DUF4123"/>
</dbReference>
<dbReference type="Pfam" id="PF13503">
    <property type="entry name" value="DUF4123"/>
    <property type="match status" value="1"/>
</dbReference>
<dbReference type="Proteomes" id="UP001629462">
    <property type="component" value="Unassembled WGS sequence"/>
</dbReference>
<sequence>MQKQTFQEAWDTRTHLLADSLLVQDWPKDLPWHAVAPDSLANEKHLLPVILQLDELSDDHREHVQTLISMKHPSNTAPAMLVRSERSTDALARALAPHVTITLSDESPVLLRFADPQVVAHLLWILPLHALASICEATTEWSIPFQGEWHEMAFSRRPQARWDALDEPRSIALYNVILINRVLARLPASDGWEAYWRDARKINEWLRAAQDRFELTEVADCVALAEHGMRFGEGFVSHKTIASWLNEARDRPGTYAQKTTVMSTRDWNGVLASA</sequence>
<feature type="domain" description="DUF4123" evidence="1">
    <location>
        <begin position="48"/>
        <end position="126"/>
    </location>
</feature>
<evidence type="ECO:0000313" key="3">
    <source>
        <dbReference type="Proteomes" id="UP001629462"/>
    </source>
</evidence>
<evidence type="ECO:0000259" key="1">
    <source>
        <dbReference type="Pfam" id="PF13503"/>
    </source>
</evidence>
<comment type="caution">
    <text evidence="2">The sequence shown here is derived from an EMBL/GenBank/DDBJ whole genome shotgun (WGS) entry which is preliminary data.</text>
</comment>
<dbReference type="RefSeq" id="WP_408164393.1">
    <property type="nucleotide sequence ID" value="NZ_JAQQDB010000080.1"/>
</dbReference>
<gene>
    <name evidence="2" type="ORF">PQR08_38045</name>
</gene>
<reference evidence="2 3" key="1">
    <citation type="journal article" date="2024" name="Chem. Sci.">
        <title>Discovery of megapolipeptins by genome mining of a Burkholderiales bacteria collection.</title>
        <authorList>
            <person name="Paulo B.S."/>
            <person name="Recchia M.J.J."/>
            <person name="Lee S."/>
            <person name="Fergusson C.H."/>
            <person name="Romanowski S.B."/>
            <person name="Hernandez A."/>
            <person name="Krull N."/>
            <person name="Liu D.Y."/>
            <person name="Cavanagh H."/>
            <person name="Bos A."/>
            <person name="Gray C.A."/>
            <person name="Murphy B.T."/>
            <person name="Linington R.G."/>
            <person name="Eustaquio A.S."/>
        </authorList>
    </citation>
    <scope>NUCLEOTIDE SEQUENCE [LARGE SCALE GENOMIC DNA]</scope>
    <source>
        <strain evidence="2 3">RL17-374-BIF-D</strain>
    </source>
</reference>
<dbReference type="EMBL" id="JAQQDB010000080">
    <property type="protein sequence ID" value="MFM0523228.1"/>
    <property type="molecule type" value="Genomic_DNA"/>
</dbReference>
<evidence type="ECO:0000313" key="2">
    <source>
        <dbReference type="EMBL" id="MFM0523228.1"/>
    </source>
</evidence>
<protein>
    <submittedName>
        <fullName evidence="2">DUF4123 domain-containing protein</fullName>
    </submittedName>
</protein>